<accession>A0A9P8GGQ1</accession>
<organism evidence="1 2">
    <name type="scientific">Aureobasidium melanogenum</name>
    <name type="common">Aureobasidium pullulans var. melanogenum</name>
    <dbReference type="NCBI Taxonomy" id="46634"/>
    <lineage>
        <taxon>Eukaryota</taxon>
        <taxon>Fungi</taxon>
        <taxon>Dikarya</taxon>
        <taxon>Ascomycota</taxon>
        <taxon>Pezizomycotina</taxon>
        <taxon>Dothideomycetes</taxon>
        <taxon>Dothideomycetidae</taxon>
        <taxon>Dothideales</taxon>
        <taxon>Saccotheciaceae</taxon>
        <taxon>Aureobasidium</taxon>
    </lineage>
</organism>
<sequence>MVSVKISEYETYSNTIQIKSFKCYWQKGKARASHGTNKSTTRGFWYCTTMITSDNKYKVQILEKKQQHRNISHAVITKKDEFFVDSPSDQEVLDKMRERAVEMTKKMNGEETVKAE</sequence>
<reference evidence="1" key="2">
    <citation type="submission" date="2021-08" db="EMBL/GenBank/DDBJ databases">
        <authorList>
            <person name="Gostincar C."/>
            <person name="Sun X."/>
            <person name="Song Z."/>
            <person name="Gunde-Cimerman N."/>
        </authorList>
    </citation>
    <scope>NUCLEOTIDE SEQUENCE</scope>
    <source>
        <strain evidence="1">EXF-8016</strain>
    </source>
</reference>
<dbReference type="EMBL" id="JAHFYH010000031">
    <property type="protein sequence ID" value="KAH0221619.1"/>
    <property type="molecule type" value="Genomic_DNA"/>
</dbReference>
<reference evidence="1" key="1">
    <citation type="journal article" date="2021" name="J Fungi (Basel)">
        <title>Virulence traits and population genomics of the black yeast Aureobasidium melanogenum.</title>
        <authorList>
            <person name="Cernosa A."/>
            <person name="Sun X."/>
            <person name="Gostincar C."/>
            <person name="Fang C."/>
            <person name="Gunde-Cimerman N."/>
            <person name="Song Z."/>
        </authorList>
    </citation>
    <scope>NUCLEOTIDE SEQUENCE</scope>
    <source>
        <strain evidence="1">EXF-8016</strain>
    </source>
</reference>
<evidence type="ECO:0000313" key="2">
    <source>
        <dbReference type="Proteomes" id="UP000767238"/>
    </source>
</evidence>
<proteinExistence type="predicted"/>
<comment type="caution">
    <text evidence="1">The sequence shown here is derived from an EMBL/GenBank/DDBJ whole genome shotgun (WGS) entry which is preliminary data.</text>
</comment>
<name>A0A9P8GGQ1_AURME</name>
<gene>
    <name evidence="1" type="ORF">KCV03_g4920</name>
</gene>
<dbReference type="Proteomes" id="UP000767238">
    <property type="component" value="Unassembled WGS sequence"/>
</dbReference>
<evidence type="ECO:0000313" key="1">
    <source>
        <dbReference type="EMBL" id="KAH0221619.1"/>
    </source>
</evidence>
<feature type="non-terminal residue" evidence="1">
    <location>
        <position position="116"/>
    </location>
</feature>
<dbReference type="AlphaFoldDB" id="A0A9P8GGQ1"/>
<protein>
    <submittedName>
        <fullName evidence="1">Uncharacterized protein</fullName>
    </submittedName>
</protein>